<proteinExistence type="predicted"/>
<dbReference type="InParanoid" id="A0A0H2RFL3"/>
<accession>A0A0H2RFL3</accession>
<feature type="signal peptide" evidence="1">
    <location>
        <begin position="1"/>
        <end position="21"/>
    </location>
</feature>
<keyword evidence="1" id="KW-0732">Signal</keyword>
<dbReference type="Proteomes" id="UP000053477">
    <property type="component" value="Unassembled WGS sequence"/>
</dbReference>
<keyword evidence="3" id="KW-1185">Reference proteome</keyword>
<gene>
    <name evidence="2" type="ORF">SCHPADRAFT_612215</name>
</gene>
<evidence type="ECO:0000313" key="3">
    <source>
        <dbReference type="Proteomes" id="UP000053477"/>
    </source>
</evidence>
<feature type="chain" id="PRO_5005201788" description="Helitron helicase-like domain-containing protein" evidence="1">
    <location>
        <begin position="22"/>
        <end position="71"/>
    </location>
</feature>
<reference evidence="2 3" key="1">
    <citation type="submission" date="2015-04" db="EMBL/GenBank/DDBJ databases">
        <title>Complete genome sequence of Schizopora paradoxa KUC8140, a cosmopolitan wood degrader in East Asia.</title>
        <authorList>
            <consortium name="DOE Joint Genome Institute"/>
            <person name="Min B."/>
            <person name="Park H."/>
            <person name="Jang Y."/>
            <person name="Kim J.-J."/>
            <person name="Kim K.H."/>
            <person name="Pangilinan J."/>
            <person name="Lipzen A."/>
            <person name="Riley R."/>
            <person name="Grigoriev I.V."/>
            <person name="Spatafora J.W."/>
            <person name="Choi I.-G."/>
        </authorList>
    </citation>
    <scope>NUCLEOTIDE SEQUENCE [LARGE SCALE GENOMIC DNA]</scope>
    <source>
        <strain evidence="2 3">KUC8140</strain>
    </source>
</reference>
<name>A0A0H2RFL3_9AGAM</name>
<evidence type="ECO:0000313" key="2">
    <source>
        <dbReference type="EMBL" id="KLO08338.1"/>
    </source>
</evidence>
<sequence>MFDALSNFLCGNMFLTQFVAASSLNLPSDMSMRKNQAQRCYFNIQAQMNETRTIKQFLVGFMHKRTQFTIG</sequence>
<dbReference type="EMBL" id="KQ086095">
    <property type="protein sequence ID" value="KLO08338.1"/>
    <property type="molecule type" value="Genomic_DNA"/>
</dbReference>
<protein>
    <recommendedName>
        <fullName evidence="4">Helitron helicase-like domain-containing protein</fullName>
    </recommendedName>
</protein>
<evidence type="ECO:0008006" key="4">
    <source>
        <dbReference type="Google" id="ProtNLM"/>
    </source>
</evidence>
<organism evidence="2 3">
    <name type="scientific">Schizopora paradoxa</name>
    <dbReference type="NCBI Taxonomy" id="27342"/>
    <lineage>
        <taxon>Eukaryota</taxon>
        <taxon>Fungi</taxon>
        <taxon>Dikarya</taxon>
        <taxon>Basidiomycota</taxon>
        <taxon>Agaricomycotina</taxon>
        <taxon>Agaricomycetes</taxon>
        <taxon>Hymenochaetales</taxon>
        <taxon>Schizoporaceae</taxon>
        <taxon>Schizopora</taxon>
    </lineage>
</organism>
<dbReference type="AlphaFoldDB" id="A0A0H2RFL3"/>
<evidence type="ECO:0000256" key="1">
    <source>
        <dbReference type="SAM" id="SignalP"/>
    </source>
</evidence>